<organism evidence="2 3">
    <name type="scientific">Thalassiosira pseudonana</name>
    <name type="common">Marine diatom</name>
    <name type="synonym">Cyclotella nana</name>
    <dbReference type="NCBI Taxonomy" id="35128"/>
    <lineage>
        <taxon>Eukaryota</taxon>
        <taxon>Sar</taxon>
        <taxon>Stramenopiles</taxon>
        <taxon>Ochrophyta</taxon>
        <taxon>Bacillariophyta</taxon>
        <taxon>Coscinodiscophyceae</taxon>
        <taxon>Thalassiosirophycidae</taxon>
        <taxon>Thalassiosirales</taxon>
        <taxon>Thalassiosiraceae</taxon>
        <taxon>Thalassiosira</taxon>
    </lineage>
</organism>
<dbReference type="InParanoid" id="B8BX98"/>
<reference evidence="2 3" key="1">
    <citation type="journal article" date="2004" name="Science">
        <title>The genome of the diatom Thalassiosira pseudonana: ecology, evolution, and metabolism.</title>
        <authorList>
            <person name="Armbrust E.V."/>
            <person name="Berges J.A."/>
            <person name="Bowler C."/>
            <person name="Green B.R."/>
            <person name="Martinez D."/>
            <person name="Putnam N.H."/>
            <person name="Zhou S."/>
            <person name="Allen A.E."/>
            <person name="Apt K.E."/>
            <person name="Bechner M."/>
            <person name="Brzezinski M.A."/>
            <person name="Chaal B.K."/>
            <person name="Chiovitti A."/>
            <person name="Davis A.K."/>
            <person name="Demarest M.S."/>
            <person name="Detter J.C."/>
            <person name="Glavina T."/>
            <person name="Goodstein D."/>
            <person name="Hadi M.Z."/>
            <person name="Hellsten U."/>
            <person name="Hildebrand M."/>
            <person name="Jenkins B.D."/>
            <person name="Jurka J."/>
            <person name="Kapitonov V.V."/>
            <person name="Kroger N."/>
            <person name="Lau W.W."/>
            <person name="Lane T.W."/>
            <person name="Larimer F.W."/>
            <person name="Lippmeier J.C."/>
            <person name="Lucas S."/>
            <person name="Medina M."/>
            <person name="Montsant A."/>
            <person name="Obornik M."/>
            <person name="Parker M.S."/>
            <person name="Palenik B."/>
            <person name="Pazour G.J."/>
            <person name="Richardson P.M."/>
            <person name="Rynearson T.A."/>
            <person name="Saito M.A."/>
            <person name="Schwartz D.C."/>
            <person name="Thamatrakoln K."/>
            <person name="Valentin K."/>
            <person name="Vardi A."/>
            <person name="Wilkerson F.P."/>
            <person name="Rokhsar D.S."/>
        </authorList>
    </citation>
    <scope>NUCLEOTIDE SEQUENCE [LARGE SCALE GENOMIC DNA]</scope>
    <source>
        <strain evidence="2 3">CCMP1335</strain>
    </source>
</reference>
<dbReference type="KEGG" id="tps:THAPSDRAFT_21668"/>
<feature type="signal peptide" evidence="1">
    <location>
        <begin position="1"/>
        <end position="20"/>
    </location>
</feature>
<dbReference type="eggNOG" id="ENOG502R107">
    <property type="taxonomic scope" value="Eukaryota"/>
</dbReference>
<evidence type="ECO:0000313" key="3">
    <source>
        <dbReference type="Proteomes" id="UP000001449"/>
    </source>
</evidence>
<evidence type="ECO:0000256" key="1">
    <source>
        <dbReference type="SAM" id="SignalP"/>
    </source>
</evidence>
<dbReference type="AlphaFoldDB" id="B8BX98"/>
<dbReference type="EMBL" id="CM000640">
    <property type="protein sequence ID" value="EED94168.1"/>
    <property type="molecule type" value="Genomic_DNA"/>
</dbReference>
<name>B8BX98_THAPS</name>
<evidence type="ECO:0000313" key="2">
    <source>
        <dbReference type="EMBL" id="EED94168.1"/>
    </source>
</evidence>
<gene>
    <name evidence="2" type="ORF">THAPSDRAFT_21668</name>
</gene>
<dbReference type="Proteomes" id="UP000001449">
    <property type="component" value="Chromosome 3"/>
</dbReference>
<sequence length="320" mass="35716">MHNRIIALIACCASSAFVNSQVYQEDASARRLDIVVDNSDVLADATLSVLEQLPAKGINHADHARITSILLETKLLMNNAKTLFNTNPEQARNMMEKANQMFAEAKDRIQGHPGMAQVSGNDDSLRGTRYYESAVRAKYAQHDLNSARDDEERALDISRNMYETFISFPECLEKLFSDCLDVINNDLANIGLSTIEIVVHEKRNINQEGYNKVVIVTNELADTVKGRGGEGIVSYPFQWDDSINGLRTVGVDGKWNCQGYTPEDCCSTIKESVPNPDTKGNYIECHMFVPFGGVGNKRRNDRVFINLSPDGRVHEPPMIQ</sequence>
<feature type="chain" id="PRO_5002866023" evidence="1">
    <location>
        <begin position="21"/>
        <end position="320"/>
    </location>
</feature>
<dbReference type="HOGENOM" id="CLU_870135_0_0_1"/>
<accession>B8BX98</accession>
<dbReference type="GeneID" id="7444049"/>
<dbReference type="RefSeq" id="XP_002288732.1">
    <property type="nucleotide sequence ID" value="XM_002288696.1"/>
</dbReference>
<dbReference type="PaxDb" id="35128-Thaps21668"/>
<keyword evidence="3" id="KW-1185">Reference proteome</keyword>
<protein>
    <submittedName>
        <fullName evidence="2">Uncharacterized protein</fullName>
    </submittedName>
</protein>
<proteinExistence type="predicted"/>
<reference evidence="2 3" key="2">
    <citation type="journal article" date="2008" name="Nature">
        <title>The Phaeodactylum genome reveals the evolutionary history of diatom genomes.</title>
        <authorList>
            <person name="Bowler C."/>
            <person name="Allen A.E."/>
            <person name="Badger J.H."/>
            <person name="Grimwood J."/>
            <person name="Jabbari K."/>
            <person name="Kuo A."/>
            <person name="Maheswari U."/>
            <person name="Martens C."/>
            <person name="Maumus F."/>
            <person name="Otillar R.P."/>
            <person name="Rayko E."/>
            <person name="Salamov A."/>
            <person name="Vandepoele K."/>
            <person name="Beszteri B."/>
            <person name="Gruber A."/>
            <person name="Heijde M."/>
            <person name="Katinka M."/>
            <person name="Mock T."/>
            <person name="Valentin K."/>
            <person name="Verret F."/>
            <person name="Berges J.A."/>
            <person name="Brownlee C."/>
            <person name="Cadoret J.P."/>
            <person name="Chiovitti A."/>
            <person name="Choi C.J."/>
            <person name="Coesel S."/>
            <person name="De Martino A."/>
            <person name="Detter J.C."/>
            <person name="Durkin C."/>
            <person name="Falciatore A."/>
            <person name="Fournet J."/>
            <person name="Haruta M."/>
            <person name="Huysman M.J."/>
            <person name="Jenkins B.D."/>
            <person name="Jiroutova K."/>
            <person name="Jorgensen R.E."/>
            <person name="Joubert Y."/>
            <person name="Kaplan A."/>
            <person name="Kroger N."/>
            <person name="Kroth P.G."/>
            <person name="La Roche J."/>
            <person name="Lindquist E."/>
            <person name="Lommer M."/>
            <person name="Martin-Jezequel V."/>
            <person name="Lopez P.J."/>
            <person name="Lucas S."/>
            <person name="Mangogna M."/>
            <person name="McGinnis K."/>
            <person name="Medlin L.K."/>
            <person name="Montsant A."/>
            <person name="Oudot-Le Secq M.P."/>
            <person name="Napoli C."/>
            <person name="Obornik M."/>
            <person name="Parker M.S."/>
            <person name="Petit J.L."/>
            <person name="Porcel B.M."/>
            <person name="Poulsen N."/>
            <person name="Robison M."/>
            <person name="Rychlewski L."/>
            <person name="Rynearson T.A."/>
            <person name="Schmutz J."/>
            <person name="Shapiro H."/>
            <person name="Siaut M."/>
            <person name="Stanley M."/>
            <person name="Sussman M.R."/>
            <person name="Taylor A.R."/>
            <person name="Vardi A."/>
            <person name="von Dassow P."/>
            <person name="Vyverman W."/>
            <person name="Willis A."/>
            <person name="Wyrwicz L.S."/>
            <person name="Rokhsar D.S."/>
            <person name="Weissenbach J."/>
            <person name="Armbrust E.V."/>
            <person name="Green B.R."/>
            <person name="Van de Peer Y."/>
            <person name="Grigoriev I.V."/>
        </authorList>
    </citation>
    <scope>NUCLEOTIDE SEQUENCE [LARGE SCALE GENOMIC DNA]</scope>
    <source>
        <strain evidence="2 3">CCMP1335</strain>
    </source>
</reference>
<keyword evidence="1" id="KW-0732">Signal</keyword>
<dbReference type="OMA" id="VDGKWNC"/>